<evidence type="ECO:0000313" key="2">
    <source>
        <dbReference type="Proteomes" id="UP001497680"/>
    </source>
</evidence>
<protein>
    <submittedName>
        <fullName evidence="1">Cytochrome P450</fullName>
    </submittedName>
</protein>
<accession>A0ACC0DNT7</accession>
<dbReference type="EMBL" id="MU394280">
    <property type="protein sequence ID" value="KAI6093957.1"/>
    <property type="molecule type" value="Genomic_DNA"/>
</dbReference>
<reference evidence="1 2" key="1">
    <citation type="journal article" date="2022" name="New Phytol.">
        <title>Ecological generalism drives hyperdiversity of secondary metabolite gene clusters in xylarialean endophytes.</title>
        <authorList>
            <person name="Franco M.E.E."/>
            <person name="Wisecaver J.H."/>
            <person name="Arnold A.E."/>
            <person name="Ju Y.M."/>
            <person name="Slot J.C."/>
            <person name="Ahrendt S."/>
            <person name="Moore L.P."/>
            <person name="Eastman K.E."/>
            <person name="Scott K."/>
            <person name="Konkel Z."/>
            <person name="Mondo S.J."/>
            <person name="Kuo A."/>
            <person name="Hayes R.D."/>
            <person name="Haridas S."/>
            <person name="Andreopoulos B."/>
            <person name="Riley R."/>
            <person name="LaButti K."/>
            <person name="Pangilinan J."/>
            <person name="Lipzen A."/>
            <person name="Amirebrahimi M."/>
            <person name="Yan J."/>
            <person name="Adam C."/>
            <person name="Keymanesh K."/>
            <person name="Ng V."/>
            <person name="Louie K."/>
            <person name="Northen T."/>
            <person name="Drula E."/>
            <person name="Henrissat B."/>
            <person name="Hsieh H.M."/>
            <person name="Youens-Clark K."/>
            <person name="Lutzoni F."/>
            <person name="Miadlikowska J."/>
            <person name="Eastwood D.C."/>
            <person name="Hamelin R.C."/>
            <person name="Grigoriev I.V."/>
            <person name="U'Ren J.M."/>
        </authorList>
    </citation>
    <scope>NUCLEOTIDE SEQUENCE [LARGE SCALE GENOMIC DNA]</scope>
    <source>
        <strain evidence="1 2">ER1909</strain>
    </source>
</reference>
<evidence type="ECO:0000313" key="1">
    <source>
        <dbReference type="EMBL" id="KAI6093957.1"/>
    </source>
</evidence>
<dbReference type="Proteomes" id="UP001497680">
    <property type="component" value="Unassembled WGS sequence"/>
</dbReference>
<comment type="caution">
    <text evidence="1">The sequence shown here is derived from an EMBL/GenBank/DDBJ whole genome shotgun (WGS) entry which is preliminary data.</text>
</comment>
<organism evidence="1 2">
    <name type="scientific">Hypoxylon rubiginosum</name>
    <dbReference type="NCBI Taxonomy" id="110542"/>
    <lineage>
        <taxon>Eukaryota</taxon>
        <taxon>Fungi</taxon>
        <taxon>Dikarya</taxon>
        <taxon>Ascomycota</taxon>
        <taxon>Pezizomycotina</taxon>
        <taxon>Sordariomycetes</taxon>
        <taxon>Xylariomycetidae</taxon>
        <taxon>Xylariales</taxon>
        <taxon>Hypoxylaceae</taxon>
        <taxon>Hypoxylon</taxon>
    </lineage>
</organism>
<name>A0ACC0DNT7_9PEZI</name>
<proteinExistence type="predicted"/>
<sequence length="514" mass="58533">MIPSNSTTSAFGDVVISSRHLWATTAGYGALALVFMFALDFGSKSYRDRRLHKFGSPPPIVPYKAPLGLDLALYSLFRFFRYTFFELVCGWLDAAPGRTVELRMFGTGLIFTDAPENIKDIMSTRWTSFGRGEVTRRIWGDMLGDSQIFVVDGELWHQSKERIKSHVGKLRADDLEITEKHARQLFNRFSTDVPVEVYDLVDRYQLDVVTDVFFGESAESLTSEPPFRGPMDTLHPINTARMLFGKLAYYVKDKYIAPEALRQLDAYTTGVADRAFARDLSQKSPKDYNMLEDLVSQKKTYKDLKDSMMSIMLGGKDPSAILITWAIFLMAKNPEVMKKMQAQVAIVCGDNLPTASDLKDLTYIRYVINETFRLYHPLGLNVRMALENTTLSTGGGKAGKEPVAVPKDTTIIYSLGGMQRRKDIWGDDALEWRPDRWEGADVDRWHFIPYNHGPRHCLGRFFGQQQMEYILARICQEYEAIQVPDGQPEQQIRVELNLKMAHPCMCRFVTKKGV</sequence>
<gene>
    <name evidence="1" type="ORF">F4821DRAFT_8079</name>
</gene>
<keyword evidence="2" id="KW-1185">Reference proteome</keyword>